<sequence length="304" mass="32417">MQGGLNLLGGGGGGSGSNTSESLMLKVEKEYVEGSSYPAEESDELELGLGLSLGGGGGKGKVSAWGECGRILTAKDFPSAVVTQVNRANTSSPVATAAAVSGTKRTADSVSHEGGSSPPGISQVVGWPPIRAYRMNSLVNQAKAPRSEEERVATEKDKSKDGSKKKICNGNKTNSIFNEKGHLGFVKVNMDGVPIGRKVDLNAHASYETLAQTLEEMFFSSTTTIHSIVGEKDPATKPSKLLDGLSEFVLTYEDKDGDWMLVGDVPWGMFLSSVKRLRIMRTSEANGLAPRFQHRNDRQRAKPV</sequence>
<evidence type="ECO:0000313" key="2">
    <source>
        <dbReference type="Proteomes" id="UP001164539"/>
    </source>
</evidence>
<name>A0ACC1YJL0_MELAZ</name>
<comment type="caution">
    <text evidence="1">The sequence shown here is derived from an EMBL/GenBank/DDBJ whole genome shotgun (WGS) entry which is preliminary data.</text>
</comment>
<reference evidence="1 2" key="1">
    <citation type="journal article" date="2023" name="Science">
        <title>Complex scaffold remodeling in plant triterpene biosynthesis.</title>
        <authorList>
            <person name="De La Pena R."/>
            <person name="Hodgson H."/>
            <person name="Liu J.C."/>
            <person name="Stephenson M.J."/>
            <person name="Martin A.C."/>
            <person name="Owen C."/>
            <person name="Harkess A."/>
            <person name="Leebens-Mack J."/>
            <person name="Jimenez L.E."/>
            <person name="Osbourn A."/>
            <person name="Sattely E.S."/>
        </authorList>
    </citation>
    <scope>NUCLEOTIDE SEQUENCE [LARGE SCALE GENOMIC DNA]</scope>
    <source>
        <strain evidence="2">cv. JPN11</strain>
        <tissue evidence="1">Leaf</tissue>
    </source>
</reference>
<dbReference type="Proteomes" id="UP001164539">
    <property type="component" value="Chromosome 3"/>
</dbReference>
<evidence type="ECO:0000313" key="1">
    <source>
        <dbReference type="EMBL" id="KAJ4722805.1"/>
    </source>
</evidence>
<proteinExistence type="predicted"/>
<dbReference type="EMBL" id="CM051396">
    <property type="protein sequence ID" value="KAJ4722805.1"/>
    <property type="molecule type" value="Genomic_DNA"/>
</dbReference>
<gene>
    <name evidence="1" type="ORF">OWV82_006247</name>
</gene>
<organism evidence="1 2">
    <name type="scientific">Melia azedarach</name>
    <name type="common">Chinaberry tree</name>
    <dbReference type="NCBI Taxonomy" id="155640"/>
    <lineage>
        <taxon>Eukaryota</taxon>
        <taxon>Viridiplantae</taxon>
        <taxon>Streptophyta</taxon>
        <taxon>Embryophyta</taxon>
        <taxon>Tracheophyta</taxon>
        <taxon>Spermatophyta</taxon>
        <taxon>Magnoliopsida</taxon>
        <taxon>eudicotyledons</taxon>
        <taxon>Gunneridae</taxon>
        <taxon>Pentapetalae</taxon>
        <taxon>rosids</taxon>
        <taxon>malvids</taxon>
        <taxon>Sapindales</taxon>
        <taxon>Meliaceae</taxon>
        <taxon>Melia</taxon>
    </lineage>
</organism>
<accession>A0ACC1YJL0</accession>
<keyword evidence="2" id="KW-1185">Reference proteome</keyword>
<protein>
    <submittedName>
        <fullName evidence="1">Auxin-responsive protein</fullName>
    </submittedName>
</protein>